<protein>
    <submittedName>
        <fullName evidence="1">Uncharacterized protein</fullName>
    </submittedName>
</protein>
<comment type="caution">
    <text evidence="1">The sequence shown here is derived from an EMBL/GenBank/DDBJ whole genome shotgun (WGS) entry which is preliminary data.</text>
</comment>
<dbReference type="OrthoDB" id="1914518at2759"/>
<reference evidence="1 2" key="1">
    <citation type="journal article" date="2021" name="Plant Biotechnol. J.">
        <title>Multi-omics assisted identification of the key and species-specific regulatory components of drought-tolerant mechanisms in Gossypium stocksii.</title>
        <authorList>
            <person name="Yu D."/>
            <person name="Ke L."/>
            <person name="Zhang D."/>
            <person name="Wu Y."/>
            <person name="Sun Y."/>
            <person name="Mei J."/>
            <person name="Sun J."/>
            <person name="Sun Y."/>
        </authorList>
    </citation>
    <scope>NUCLEOTIDE SEQUENCE [LARGE SCALE GENOMIC DNA]</scope>
    <source>
        <strain evidence="2">cv. E1</strain>
        <tissue evidence="1">Leaf</tissue>
    </source>
</reference>
<accession>A0A9D3UWX5</accession>
<keyword evidence="2" id="KW-1185">Reference proteome</keyword>
<organism evidence="1 2">
    <name type="scientific">Gossypium stocksii</name>
    <dbReference type="NCBI Taxonomy" id="47602"/>
    <lineage>
        <taxon>Eukaryota</taxon>
        <taxon>Viridiplantae</taxon>
        <taxon>Streptophyta</taxon>
        <taxon>Embryophyta</taxon>
        <taxon>Tracheophyta</taxon>
        <taxon>Spermatophyta</taxon>
        <taxon>Magnoliopsida</taxon>
        <taxon>eudicotyledons</taxon>
        <taxon>Gunneridae</taxon>
        <taxon>Pentapetalae</taxon>
        <taxon>rosids</taxon>
        <taxon>malvids</taxon>
        <taxon>Malvales</taxon>
        <taxon>Malvaceae</taxon>
        <taxon>Malvoideae</taxon>
        <taxon>Gossypium</taxon>
    </lineage>
</organism>
<dbReference type="EMBL" id="JAIQCV010000009">
    <property type="protein sequence ID" value="KAH1063930.1"/>
    <property type="molecule type" value="Genomic_DNA"/>
</dbReference>
<sequence>MMLAQAQVQKYFDSIIPVPHIPVKVYLDKYSKPITIIAFINTGTVETIMNPDVLPPEWWKAHVRYFNSTTVHPFATYLISKPITIQFFPRCYVTTIVLGSKLLGKDIVVGFDLYTKAQHLRILPDGSDQLRFASLTQSSMRSPFLILTESPKLLTPYTA</sequence>
<evidence type="ECO:0000313" key="1">
    <source>
        <dbReference type="EMBL" id="KAH1063930.1"/>
    </source>
</evidence>
<dbReference type="Proteomes" id="UP000828251">
    <property type="component" value="Unassembled WGS sequence"/>
</dbReference>
<dbReference type="AlphaFoldDB" id="A0A9D3UWX5"/>
<gene>
    <name evidence="1" type="ORF">J1N35_028917</name>
</gene>
<evidence type="ECO:0000313" key="2">
    <source>
        <dbReference type="Proteomes" id="UP000828251"/>
    </source>
</evidence>
<name>A0A9D3UWX5_9ROSI</name>
<proteinExistence type="predicted"/>